<gene>
    <name evidence="5" type="ORF">UY3_07779</name>
</gene>
<evidence type="ECO:0000313" key="6">
    <source>
        <dbReference type="Proteomes" id="UP000031443"/>
    </source>
</evidence>
<dbReference type="Gene3D" id="1.20.120.340">
    <property type="entry name" value="Flagellar protein FliS"/>
    <property type="match status" value="2"/>
</dbReference>
<dbReference type="SUPFAM" id="SSF109775">
    <property type="entry name" value="Mannose-6-phosphate receptor binding protein 1 (Tip47), C-terminal domain"/>
    <property type="match status" value="3"/>
</dbReference>
<dbReference type="GO" id="GO:0005811">
    <property type="term" value="C:lipid droplet"/>
    <property type="evidence" value="ECO:0007669"/>
    <property type="project" value="UniProtKB-SubCell"/>
</dbReference>
<dbReference type="GO" id="GO:0019915">
    <property type="term" value="P:lipid storage"/>
    <property type="evidence" value="ECO:0007669"/>
    <property type="project" value="TreeGrafter"/>
</dbReference>
<keyword evidence="3" id="KW-0551">Lipid droplet</keyword>
<evidence type="ECO:0000256" key="2">
    <source>
        <dbReference type="ARBA" id="ARBA00006311"/>
    </source>
</evidence>
<dbReference type="GO" id="GO:0005829">
    <property type="term" value="C:cytosol"/>
    <property type="evidence" value="ECO:0007669"/>
    <property type="project" value="TreeGrafter"/>
</dbReference>
<dbReference type="STRING" id="8469.M7BCZ2"/>
<evidence type="ECO:0000313" key="5">
    <source>
        <dbReference type="EMBL" id="EMP35049.1"/>
    </source>
</evidence>
<feature type="region of interest" description="Disordered" evidence="4">
    <location>
        <begin position="795"/>
        <end position="824"/>
    </location>
</feature>
<comment type="subcellular location">
    <subcellularLocation>
        <location evidence="1">Lipid droplet</location>
    </subcellularLocation>
</comment>
<evidence type="ECO:0000256" key="3">
    <source>
        <dbReference type="ARBA" id="ARBA00022677"/>
    </source>
</evidence>
<dbReference type="PANTHER" id="PTHR14024:SF11">
    <property type="entry name" value="PERILIPIN-3"/>
    <property type="match status" value="1"/>
</dbReference>
<dbReference type="eggNOG" id="ENOG502SCJ2">
    <property type="taxonomic scope" value="Eukaryota"/>
</dbReference>
<dbReference type="PANTHER" id="PTHR14024">
    <property type="entry name" value="PERILIPIN"/>
    <property type="match status" value="1"/>
</dbReference>
<organism evidence="5 6">
    <name type="scientific">Chelonia mydas</name>
    <name type="common">Green sea-turtle</name>
    <name type="synonym">Chelonia agassizi</name>
    <dbReference type="NCBI Taxonomy" id="8469"/>
    <lineage>
        <taxon>Eukaryota</taxon>
        <taxon>Metazoa</taxon>
        <taxon>Chordata</taxon>
        <taxon>Craniata</taxon>
        <taxon>Vertebrata</taxon>
        <taxon>Euteleostomi</taxon>
        <taxon>Archelosauria</taxon>
        <taxon>Testudinata</taxon>
        <taxon>Testudines</taxon>
        <taxon>Cryptodira</taxon>
        <taxon>Durocryptodira</taxon>
        <taxon>Americhelydia</taxon>
        <taxon>Chelonioidea</taxon>
        <taxon>Cheloniidae</taxon>
        <taxon>Chelonia</taxon>
    </lineage>
</organism>
<dbReference type="GO" id="GO:0010890">
    <property type="term" value="P:positive regulation of triglyceride storage"/>
    <property type="evidence" value="ECO:0007669"/>
    <property type="project" value="TreeGrafter"/>
</dbReference>
<dbReference type="AlphaFoldDB" id="M7BCZ2"/>
<dbReference type="Pfam" id="PF03036">
    <property type="entry name" value="Perilipin"/>
    <property type="match status" value="2"/>
</dbReference>
<reference evidence="6" key="1">
    <citation type="journal article" date="2013" name="Nat. Genet.">
        <title>The draft genomes of soft-shell turtle and green sea turtle yield insights into the development and evolution of the turtle-specific body plan.</title>
        <authorList>
            <person name="Wang Z."/>
            <person name="Pascual-Anaya J."/>
            <person name="Zadissa A."/>
            <person name="Li W."/>
            <person name="Niimura Y."/>
            <person name="Huang Z."/>
            <person name="Li C."/>
            <person name="White S."/>
            <person name="Xiong Z."/>
            <person name="Fang D."/>
            <person name="Wang B."/>
            <person name="Ming Y."/>
            <person name="Chen Y."/>
            <person name="Zheng Y."/>
            <person name="Kuraku S."/>
            <person name="Pignatelli M."/>
            <person name="Herrero J."/>
            <person name="Beal K."/>
            <person name="Nozawa M."/>
            <person name="Li Q."/>
            <person name="Wang J."/>
            <person name="Zhang H."/>
            <person name="Yu L."/>
            <person name="Shigenobu S."/>
            <person name="Wang J."/>
            <person name="Liu J."/>
            <person name="Flicek P."/>
            <person name="Searle S."/>
            <person name="Wang J."/>
            <person name="Kuratani S."/>
            <person name="Yin Y."/>
            <person name="Aken B."/>
            <person name="Zhang G."/>
            <person name="Irie N."/>
        </authorList>
    </citation>
    <scope>NUCLEOTIDE SEQUENCE [LARGE SCALE GENOMIC DNA]</scope>
</reference>
<protein>
    <submittedName>
        <fullName evidence="5">Perilipin-3</fullName>
    </submittedName>
</protein>
<dbReference type="Proteomes" id="UP000031443">
    <property type="component" value="Unassembled WGS sequence"/>
</dbReference>
<dbReference type="EMBL" id="KB529912">
    <property type="protein sequence ID" value="EMP35049.1"/>
    <property type="molecule type" value="Genomic_DNA"/>
</dbReference>
<evidence type="ECO:0000256" key="4">
    <source>
        <dbReference type="SAM" id="MobiDB-lite"/>
    </source>
</evidence>
<comment type="similarity">
    <text evidence="2">Belongs to the perilipin family.</text>
</comment>
<dbReference type="InterPro" id="IPR004279">
    <property type="entry name" value="Perilipin"/>
</dbReference>
<dbReference type="Gene3D" id="3.30.720.170">
    <property type="entry name" value="Perilipin, alpha-beta domain"/>
    <property type="match status" value="1"/>
</dbReference>
<sequence length="824" mass="92348">MSSKTTKLDIASSENWEQKKQCNVLKKPSGLPFVSNVCHLVSTKYTSIKKRHPYIKFICTGTEKGVKTINEVMVSSAQPVLNTLEPQSATVNCKGLESVEEKLPILCQTADQVVSDAKDFMRFSKVMGENDAVTKTIIGVVGLTKEAIQTNMETPKSAVINVKPTAFAEGHGMASAQQQQDYDSYLLRLGSMMTKFQQCAYQHSQSKGVRNLPMPLNHYLTPSSCDSKRLQGVPYEWCEAPTVIVPSSPGGRWNKNLAWSMDPVLSECIISSAFFIRISLLKYCIIALIHTITQPLKTIYLILLIIIEYFPVNFQDKMLQVSRTTEVLRASFSTLDSFQDLSRRILSQIWEKVTKKEEHMNELLDCSLNSVRVPVVPSCMSDYTMTSNGKDTDMASPEHGEEEQQNVLRRVASLPLVNSAYDLAATAYASTKESHPYVRSICDMAEKGVTSITNVAVSSAQPLVTKLEPQVMTADECTSEVPDKVEETLPIFQQTPDKVTSETQELASSRLTDVKETMIRMVDMTKEAVQDGMKTTKSMVTDQMSTVVESRMGQLAISGMEAVLEKSEELLDHYLPMTDDELAELAEPVEGAEVSSAQPQEHRSYFVRLGSLSTKLRQRAYRYSLDKMRRTSQNIREALSQLHQTMGLIEYIKQGVKLQEVQEKFHHIWLSWNREQPKGSEIKDLAKTEMESETLAMSRSIIQQLQDACQMLVSSIQGLPTTFQDKVQQVYHNMKELHDSFSTAHSFQDLSSSLLTQSQEMVTKAQEYVDELMAYMMENTPLSWIVGPFTPSGKVSADSIEPQNQENEAEEAEVVSASKSEEAL</sequence>
<keyword evidence="6" id="KW-1185">Reference proteome</keyword>
<name>M7BCZ2_CHEMY</name>
<evidence type="ECO:0000256" key="1">
    <source>
        <dbReference type="ARBA" id="ARBA00004502"/>
    </source>
</evidence>
<proteinExistence type="inferred from homology"/>
<accession>M7BCZ2</accession>